<dbReference type="PANTHER" id="PTHR15172:SF1">
    <property type="entry name" value="GALACTOCEREBROSIDASE"/>
    <property type="match status" value="1"/>
</dbReference>
<reference evidence="2 3" key="1">
    <citation type="submission" date="2022-11" db="EMBL/GenBank/DDBJ databases">
        <title>Whole genome sequence of Eschrichtius robustus ER-17-0199.</title>
        <authorList>
            <person name="Bruniche-Olsen A."/>
            <person name="Black A.N."/>
            <person name="Fields C.J."/>
            <person name="Walden K."/>
            <person name="Dewoody J.A."/>
        </authorList>
    </citation>
    <scope>NUCLEOTIDE SEQUENCE [LARGE SCALE GENOMIC DNA]</scope>
    <source>
        <strain evidence="2">ER-17-0199</strain>
        <tissue evidence="2">Blubber</tissue>
    </source>
</reference>
<dbReference type="Pfam" id="PF21708">
    <property type="entry name" value="Glyco_hydro_59_C"/>
    <property type="match status" value="1"/>
</dbReference>
<dbReference type="Proteomes" id="UP001159641">
    <property type="component" value="Unassembled WGS sequence"/>
</dbReference>
<proteinExistence type="predicted"/>
<feature type="domain" description="Glycosyl hydrolase family 59 C-terminal lectin" evidence="1">
    <location>
        <begin position="26"/>
        <end position="73"/>
    </location>
</feature>
<dbReference type="PANTHER" id="PTHR15172">
    <property type="entry name" value="GALACTOCEREBROSIDASE"/>
    <property type="match status" value="1"/>
</dbReference>
<comment type="caution">
    <text evidence="2">The sequence shown here is derived from an EMBL/GenBank/DDBJ whole genome shotgun (WGS) entry which is preliminary data.</text>
</comment>
<protein>
    <recommendedName>
        <fullName evidence="1">Glycosyl hydrolase family 59 C-terminal lectin domain-containing protein</fullName>
    </recommendedName>
</protein>
<dbReference type="InterPro" id="IPR001286">
    <property type="entry name" value="Glyco_hydro_59"/>
</dbReference>
<evidence type="ECO:0000313" key="3">
    <source>
        <dbReference type="Proteomes" id="UP001159641"/>
    </source>
</evidence>
<organism evidence="2 3">
    <name type="scientific">Eschrichtius robustus</name>
    <name type="common">California gray whale</name>
    <name type="synonym">Eschrichtius gibbosus</name>
    <dbReference type="NCBI Taxonomy" id="9764"/>
    <lineage>
        <taxon>Eukaryota</taxon>
        <taxon>Metazoa</taxon>
        <taxon>Chordata</taxon>
        <taxon>Craniata</taxon>
        <taxon>Vertebrata</taxon>
        <taxon>Euteleostomi</taxon>
        <taxon>Mammalia</taxon>
        <taxon>Eutheria</taxon>
        <taxon>Laurasiatheria</taxon>
        <taxon>Artiodactyla</taxon>
        <taxon>Whippomorpha</taxon>
        <taxon>Cetacea</taxon>
        <taxon>Mysticeti</taxon>
        <taxon>Eschrichtiidae</taxon>
        <taxon>Eschrichtius</taxon>
    </lineage>
</organism>
<dbReference type="Gene3D" id="2.60.120.560">
    <property type="entry name" value="Exo-inulinase, domain 1"/>
    <property type="match status" value="1"/>
</dbReference>
<accession>A0AB34HMS3</accession>
<dbReference type="GO" id="GO:0016020">
    <property type="term" value="C:membrane"/>
    <property type="evidence" value="ECO:0007669"/>
    <property type="project" value="GOC"/>
</dbReference>
<dbReference type="InterPro" id="IPR049162">
    <property type="entry name" value="GH59_C"/>
</dbReference>
<dbReference type="AlphaFoldDB" id="A0AB34HMS3"/>
<sequence>MYVALHVELGNSNSSPSVAGMCFSPLQGGFCSGTVNGKPLWKNVSVNFPKNGWAAIGTHSFEFAQFDNFRVEAIH</sequence>
<name>A0AB34HMS3_ESCRO</name>
<evidence type="ECO:0000313" key="2">
    <source>
        <dbReference type="EMBL" id="KAJ8792120.1"/>
    </source>
</evidence>
<dbReference type="GO" id="GO:0005764">
    <property type="term" value="C:lysosome"/>
    <property type="evidence" value="ECO:0007669"/>
    <property type="project" value="TreeGrafter"/>
</dbReference>
<evidence type="ECO:0000259" key="1">
    <source>
        <dbReference type="Pfam" id="PF21708"/>
    </source>
</evidence>
<keyword evidence="3" id="KW-1185">Reference proteome</keyword>
<dbReference type="GO" id="GO:0006683">
    <property type="term" value="P:galactosylceramide catabolic process"/>
    <property type="evidence" value="ECO:0007669"/>
    <property type="project" value="InterPro"/>
</dbReference>
<gene>
    <name evidence="2" type="ORF">J1605_019971</name>
</gene>
<dbReference type="GO" id="GO:0004336">
    <property type="term" value="F:galactosylceramidase activity"/>
    <property type="evidence" value="ECO:0007669"/>
    <property type="project" value="InterPro"/>
</dbReference>
<dbReference type="EMBL" id="JAIQCJ010001134">
    <property type="protein sequence ID" value="KAJ8792120.1"/>
    <property type="molecule type" value="Genomic_DNA"/>
</dbReference>